<dbReference type="EMBL" id="JABTDW010000001">
    <property type="protein sequence ID" value="NSB17456.1"/>
    <property type="molecule type" value="Genomic_DNA"/>
</dbReference>
<comment type="caution">
    <text evidence="1">The sequence shown here is derived from an EMBL/GenBank/DDBJ whole genome shotgun (WGS) entry which is preliminary data.</text>
</comment>
<dbReference type="AlphaFoldDB" id="A0AAE5H8T6"/>
<organism evidence="1 2">
    <name type="scientific">Clostridium beijerinckii</name>
    <name type="common">Clostridium MP</name>
    <dbReference type="NCBI Taxonomy" id="1520"/>
    <lineage>
        <taxon>Bacteria</taxon>
        <taxon>Bacillati</taxon>
        <taxon>Bacillota</taxon>
        <taxon>Clostridia</taxon>
        <taxon>Eubacteriales</taxon>
        <taxon>Clostridiaceae</taxon>
        <taxon>Clostridium</taxon>
    </lineage>
</organism>
<dbReference type="Proteomes" id="UP000822184">
    <property type="component" value="Unassembled WGS sequence"/>
</dbReference>
<name>A0AAE5H8T6_CLOBE</name>
<reference evidence="1" key="1">
    <citation type="submission" date="2020-06" db="EMBL/GenBank/DDBJ databases">
        <title>Genomic insights into acetone-butanol-ethanol (ABE) fermentation by sequencing solventogenic clostridia strains.</title>
        <authorList>
            <person name="Brown S."/>
        </authorList>
    </citation>
    <scope>NUCLEOTIDE SEQUENCE</scope>
    <source>
        <strain evidence="1">DJ123</strain>
    </source>
</reference>
<evidence type="ECO:0000313" key="2">
    <source>
        <dbReference type="Proteomes" id="UP000822184"/>
    </source>
</evidence>
<protein>
    <submittedName>
        <fullName evidence="1">Uncharacterized protein</fullName>
    </submittedName>
</protein>
<proteinExistence type="predicted"/>
<evidence type="ECO:0000313" key="1">
    <source>
        <dbReference type="EMBL" id="NSB17456.1"/>
    </source>
</evidence>
<sequence>MVKTVTNKNIDEVLFGQLKAINFEYLVQLNGLLEDYTFEFGADVLDEELVKFDITLNSVIRERIEELIEGEAKVKEIIAESRKEDNKVKYVKEAREYLESLHDIFGWEKADDECLDIVERLKKHIYELGSLETQVDVLKSLLITPIEETETVKRAKLAGYLAINEVIRKVKQEELDKNREYINSIKIEDTEEIRFLIEGYELNGNMDFTHWFMLNKYGLAHINEVFLSEYIEDNVMHIVFQNSKDLDCSEPYCLK</sequence>
<gene>
    <name evidence="1" type="ORF">BCD95_005715</name>
</gene>
<dbReference type="RefSeq" id="WP_077855444.1">
    <property type="nucleotide sequence ID" value="NZ_JABTDW010000001.1"/>
</dbReference>
<accession>A0AAE5H8T6</accession>